<feature type="transmembrane region" description="Helical" evidence="4">
    <location>
        <begin position="510"/>
        <end position="536"/>
    </location>
</feature>
<feature type="signal peptide" evidence="5">
    <location>
        <begin position="1"/>
        <end position="25"/>
    </location>
</feature>
<dbReference type="InterPro" id="IPR002509">
    <property type="entry name" value="NODB_dom"/>
</dbReference>
<proteinExistence type="inferred from homology"/>
<dbReference type="SUPFAM" id="SSF88713">
    <property type="entry name" value="Glycoside hydrolase/deacetylase"/>
    <property type="match status" value="1"/>
</dbReference>
<dbReference type="PANTHER" id="PTHR43630">
    <property type="entry name" value="POLY-BETA-1,6-N-ACETYL-D-GLUCOSAMINE SYNTHASE"/>
    <property type="match status" value="1"/>
</dbReference>
<gene>
    <name evidence="7" type="ORF">EKG83_07470</name>
</gene>
<keyword evidence="2" id="KW-0328">Glycosyltransferase</keyword>
<evidence type="ECO:0000256" key="4">
    <source>
        <dbReference type="SAM" id="Phobius"/>
    </source>
</evidence>
<evidence type="ECO:0000256" key="5">
    <source>
        <dbReference type="SAM" id="SignalP"/>
    </source>
</evidence>
<name>A0A5Q0GVE7_SACSY</name>
<dbReference type="Proteomes" id="UP000325787">
    <property type="component" value="Chromosome"/>
</dbReference>
<feature type="transmembrane region" description="Helical" evidence="4">
    <location>
        <begin position="222"/>
        <end position="244"/>
    </location>
</feature>
<protein>
    <submittedName>
        <fullName evidence="7">Glycosyltransferase</fullName>
    </submittedName>
</protein>
<dbReference type="InterPro" id="IPR029044">
    <property type="entry name" value="Nucleotide-diphossugar_trans"/>
</dbReference>
<reference evidence="8" key="1">
    <citation type="journal article" date="2021" name="Curr. Microbiol.">
        <title>Complete genome of nocamycin-producing strain Saccharothrix syringae NRRL B-16468 reveals the biosynthetic potential for secondary metabolites.</title>
        <authorList>
            <person name="Mo X."/>
            <person name="Yang S."/>
        </authorList>
    </citation>
    <scope>NUCLEOTIDE SEQUENCE [LARGE SCALE GENOMIC DNA]</scope>
    <source>
        <strain evidence="8">ATCC 51364 / DSM 43886 / JCM 6844 / KCTC 9398 / NBRC 14523 / NRRL B-16468 / INA 2240</strain>
    </source>
</reference>
<evidence type="ECO:0000313" key="8">
    <source>
        <dbReference type="Proteomes" id="UP000325787"/>
    </source>
</evidence>
<dbReference type="CDD" id="cd06423">
    <property type="entry name" value="CESA_like"/>
    <property type="match status" value="1"/>
</dbReference>
<keyword evidence="5" id="KW-0732">Signal</keyword>
<accession>A0A5Q0GVE7</accession>
<feature type="chain" id="PRO_5038797676" evidence="5">
    <location>
        <begin position="26"/>
        <end position="619"/>
    </location>
</feature>
<dbReference type="KEGG" id="ssyi:EKG83_07470"/>
<keyword evidence="8" id="KW-1185">Reference proteome</keyword>
<evidence type="ECO:0000256" key="3">
    <source>
        <dbReference type="ARBA" id="ARBA00022679"/>
    </source>
</evidence>
<dbReference type="CDD" id="cd10917">
    <property type="entry name" value="CE4_NodB_like_6s_7s"/>
    <property type="match status" value="1"/>
</dbReference>
<dbReference type="SUPFAM" id="SSF53448">
    <property type="entry name" value="Nucleotide-diphospho-sugar transferases"/>
    <property type="match status" value="1"/>
</dbReference>
<dbReference type="PROSITE" id="PS51677">
    <property type="entry name" value="NODB"/>
    <property type="match status" value="1"/>
</dbReference>
<dbReference type="Pfam" id="PF13641">
    <property type="entry name" value="Glyco_tranf_2_3"/>
    <property type="match status" value="1"/>
</dbReference>
<dbReference type="Gene3D" id="3.20.20.370">
    <property type="entry name" value="Glycoside hydrolase/deacetylase"/>
    <property type="match status" value="1"/>
</dbReference>
<evidence type="ECO:0000259" key="6">
    <source>
        <dbReference type="PROSITE" id="PS51677"/>
    </source>
</evidence>
<feature type="transmembrane region" description="Helical" evidence="4">
    <location>
        <begin position="542"/>
        <end position="564"/>
    </location>
</feature>
<sequence length="619" mass="65199">MRVHWVSLALGLCLLMGALAFHAYATGRVGQGARPAAPAEAVAPGVTALVFHGGPHPRYTPRLLDELARHGLRATFFLVGAHVNEHPELARRIVREGHEVGVSSFREGGRDGLGTAFARTALAAATGVGGAPAEPEPDTPDLHRYDADHVVADVLAGPRGVVRLHVSSVTPAVVDGLVAALAGHRFTTLAGATGRPPAATDAGLAERVTGHALSWAQHHGDVLAAVLGAVAAAVAALAALRTALQLGLAHTSRRLRRELPVRPHAPPVSVVVPAYNEVANIAGAVRSIAASDHPAEVEVVVVDDGSTDGTADAVRALGLPNVRVVGQPNRGKFAALNAGIALARHDALVLVDGDTVFEPGTVSAVVRPLGEPGVGAVSGNVKVANRGGLLGAWQHLEYTAGSNLDRQVLNALECIPTIPGAIGAFRREALEEVGGISPDTLAEDTDATMAITRAGWRVVYEPAARAWTEVPTGVGGLYKQRYRWSYGTFQSMWKHRPALREPNRMGRFGLLYLLLYHVLLPASAPALDLYVLYGAFVADAPWALVVWAAFLVVQTAGAGYALRLDGESLRVLWLFPLQQFAYRQLTYVVVIKSLFTALHGVPLPWLTARRSGLARVVGG</sequence>
<evidence type="ECO:0000256" key="1">
    <source>
        <dbReference type="ARBA" id="ARBA00006739"/>
    </source>
</evidence>
<keyword evidence="4" id="KW-0472">Membrane</keyword>
<dbReference type="GO" id="GO:0016810">
    <property type="term" value="F:hydrolase activity, acting on carbon-nitrogen (but not peptide) bonds"/>
    <property type="evidence" value="ECO:0007669"/>
    <property type="project" value="InterPro"/>
</dbReference>
<feature type="transmembrane region" description="Helical" evidence="4">
    <location>
        <begin position="585"/>
        <end position="605"/>
    </location>
</feature>
<dbReference type="OrthoDB" id="9763050at2"/>
<dbReference type="PANTHER" id="PTHR43630:SF1">
    <property type="entry name" value="POLY-BETA-1,6-N-ACETYL-D-GLUCOSAMINE SYNTHASE"/>
    <property type="match status" value="1"/>
</dbReference>
<dbReference type="InterPro" id="IPR011330">
    <property type="entry name" value="Glyco_hydro/deAcase_b/a-brl"/>
</dbReference>
<dbReference type="Pfam" id="PF01522">
    <property type="entry name" value="Polysacc_deac_1"/>
    <property type="match status" value="1"/>
</dbReference>
<dbReference type="GO" id="GO:0016757">
    <property type="term" value="F:glycosyltransferase activity"/>
    <property type="evidence" value="ECO:0007669"/>
    <property type="project" value="UniProtKB-KW"/>
</dbReference>
<keyword evidence="4" id="KW-0812">Transmembrane</keyword>
<dbReference type="EMBL" id="CP034550">
    <property type="protein sequence ID" value="QFZ17332.1"/>
    <property type="molecule type" value="Genomic_DNA"/>
</dbReference>
<dbReference type="RefSeq" id="WP_033427531.1">
    <property type="nucleotide sequence ID" value="NZ_CP034550.1"/>
</dbReference>
<keyword evidence="3 7" id="KW-0808">Transferase</keyword>
<evidence type="ECO:0000256" key="2">
    <source>
        <dbReference type="ARBA" id="ARBA00022676"/>
    </source>
</evidence>
<dbReference type="GO" id="GO:0005975">
    <property type="term" value="P:carbohydrate metabolic process"/>
    <property type="evidence" value="ECO:0007669"/>
    <property type="project" value="InterPro"/>
</dbReference>
<evidence type="ECO:0000313" key="7">
    <source>
        <dbReference type="EMBL" id="QFZ17332.1"/>
    </source>
</evidence>
<comment type="similarity">
    <text evidence="1">Belongs to the glycosyltransferase 2 family.</text>
</comment>
<feature type="domain" description="NodB homology" evidence="6">
    <location>
        <begin position="45"/>
        <end position="101"/>
    </location>
</feature>
<dbReference type="Gene3D" id="3.90.550.10">
    <property type="entry name" value="Spore Coat Polysaccharide Biosynthesis Protein SpsA, Chain A"/>
    <property type="match status" value="1"/>
</dbReference>
<keyword evidence="4" id="KW-1133">Transmembrane helix</keyword>
<dbReference type="AlphaFoldDB" id="A0A5Q0GVE7"/>
<organism evidence="7 8">
    <name type="scientific">Saccharothrix syringae</name>
    <name type="common">Nocardiopsis syringae</name>
    <dbReference type="NCBI Taxonomy" id="103733"/>
    <lineage>
        <taxon>Bacteria</taxon>
        <taxon>Bacillati</taxon>
        <taxon>Actinomycetota</taxon>
        <taxon>Actinomycetes</taxon>
        <taxon>Pseudonocardiales</taxon>
        <taxon>Pseudonocardiaceae</taxon>
        <taxon>Saccharothrix</taxon>
    </lineage>
</organism>